<feature type="compositionally biased region" description="Polar residues" evidence="17">
    <location>
        <begin position="456"/>
        <end position="471"/>
    </location>
</feature>
<dbReference type="GO" id="GO:0005886">
    <property type="term" value="C:plasma membrane"/>
    <property type="evidence" value="ECO:0007669"/>
    <property type="project" value="UniProtKB-SubCell"/>
</dbReference>
<dbReference type="PANTHER" id="PTHR16200">
    <property type="entry name" value="RING ZINC FINGER"/>
    <property type="match status" value="1"/>
</dbReference>
<accession>A0A8J1UU13</accession>
<dbReference type="Pfam" id="PF13639">
    <property type="entry name" value="zf-RING_2"/>
    <property type="match status" value="1"/>
</dbReference>
<protein>
    <recommendedName>
        <fullName evidence="5">RING-type E3 ubiquitin transferase</fullName>
        <ecNumber evidence="5">2.3.2.27</ecNumber>
    </recommendedName>
</protein>
<name>A0A8J1UU13_OWEFU</name>
<dbReference type="Gene3D" id="3.30.40.10">
    <property type="entry name" value="Zinc/RING finger domain, C3HC4 (zinc finger)"/>
    <property type="match status" value="1"/>
</dbReference>
<keyword evidence="14" id="KW-0862">Zinc</keyword>
<feature type="region of interest" description="Disordered" evidence="17">
    <location>
        <begin position="340"/>
        <end position="382"/>
    </location>
</feature>
<evidence type="ECO:0000256" key="5">
    <source>
        <dbReference type="ARBA" id="ARBA00012483"/>
    </source>
</evidence>
<evidence type="ECO:0000256" key="9">
    <source>
        <dbReference type="ARBA" id="ARBA00022692"/>
    </source>
</evidence>
<feature type="compositionally biased region" description="Low complexity" evidence="17">
    <location>
        <begin position="438"/>
        <end position="455"/>
    </location>
</feature>
<reference evidence="20" key="1">
    <citation type="submission" date="2022-03" db="EMBL/GenBank/DDBJ databases">
        <authorList>
            <person name="Martin C."/>
        </authorList>
    </citation>
    <scope>NUCLEOTIDE SEQUENCE</scope>
</reference>
<keyword evidence="9 18" id="KW-0812">Transmembrane</keyword>
<keyword evidence="12" id="KW-0863">Zinc-finger</keyword>
<sequence>MNLLTYAQILTLVFAVCAKEKALLEVVLYETNKNGLEYNTKTYTLSGHFSPAGTTIGAEGAMYQLHPLGLCNRAEDEDLYSYGWVGVVKLEQPGLGLDCMSVFNKAKRAIARGATAVVFDVTDNPKALKQLSRTKLKAAKLDRPIVIIRDSQAWELLRILSSRKQARARIVHHEVVAHDKRPVEDNNVFSEMGIFIGVFVAFCIVIVIVIIKFKCKRSQRQMSLSEIAKVAIGNLETRIYKDLYPEKSRLSRAPDLSSLSSNDEACAVCLDGYRTNELLRVLPCGHEFHKKCVDPWLVANRTCPLCLLNIIENTENELLSRRNNLQNALAASQHASAASQNASAYRGQSSRESSIVSIPGRTCTDHRQQRASNNYTDYRLLPRPSNTVNMYHSGIHGNGSIQSNIPKEHALVVNLPPSPHHTNSQRQFFPESYQLPRSNHLSLSQQSSHNNQSSHTKQSTHSNWSQSNNHKQFSDQHLAKKYRPNRRPCPCPPGSEPNPPQADTESTSTPQAKSSDTQGERDCYSELCDTQLSQQNCVLDTQVLSNAATNEMLVRCSSPDRVSLGSECEDCRRHSASTMGDSNQSTYGSWEFPISDISSYHSSVYRSQSCNLHEISEGAGVSPQGSPTSTPKSLTPTCVKKQLTDSKTGAFISIAQSGLFRHGGRGVAHSDSSIDSVNTVDMSPIVSGSDSEPHHCCHSNNNTTNNYSHVLPGYVAYHRETYVNKQIHHNYVYQDRCTTRTRVAHLPPLLPPKRSDSTIRGAKEKATTFTQTCDACGSHDLSDPSTHCPQHTEVHKHSDITRQYNVPQSPNQHYSKNSKKHKSVPRKDNYCPERAHCDLDLVSEQLRNAIEQKQLSDLGSHPSKNTLKSNSWCRKTLHGDEAEVDVHAVYDKKKVPDVRQSMVVYTEPEGVVTYPLDHKENYGPINAV</sequence>
<feature type="transmembrane region" description="Helical" evidence="18">
    <location>
        <begin position="192"/>
        <end position="213"/>
    </location>
</feature>
<keyword evidence="16 18" id="KW-0472">Membrane</keyword>
<keyword evidence="7" id="KW-0808">Transferase</keyword>
<comment type="catalytic activity">
    <reaction evidence="1">
        <text>S-ubiquitinyl-[E2 ubiquitin-conjugating enzyme]-L-cysteine + [acceptor protein]-L-lysine = [E2 ubiquitin-conjugating enzyme]-L-cysteine + N(6)-ubiquitinyl-[acceptor protein]-L-lysine.</text>
        <dbReference type="EC" id="2.3.2.27"/>
    </reaction>
</comment>
<dbReference type="Pfam" id="PF18212">
    <property type="entry name" value="ZNRF_3_ecto"/>
    <property type="match status" value="1"/>
</dbReference>
<feature type="region of interest" description="Disordered" evidence="17">
    <location>
        <begin position="438"/>
        <end position="520"/>
    </location>
</feature>
<comment type="caution">
    <text evidence="20">The sequence shown here is derived from an EMBL/GenBank/DDBJ whole genome shotgun (WGS) entry which is preliminary data.</text>
</comment>
<dbReference type="Gene3D" id="3.50.30.30">
    <property type="match status" value="1"/>
</dbReference>
<dbReference type="SMART" id="SM00184">
    <property type="entry name" value="RING"/>
    <property type="match status" value="1"/>
</dbReference>
<feature type="region of interest" description="Disordered" evidence="17">
    <location>
        <begin position="804"/>
        <end position="829"/>
    </location>
</feature>
<keyword evidence="6" id="KW-1003">Cell membrane</keyword>
<dbReference type="InterPro" id="IPR051073">
    <property type="entry name" value="ZNRF3_Arkadia_E3_ligases"/>
</dbReference>
<proteinExistence type="inferred from homology"/>
<dbReference type="AlphaFoldDB" id="A0A8J1UU13"/>
<feature type="chain" id="PRO_5043680758" description="RING-type E3 ubiquitin transferase" evidence="19">
    <location>
        <begin position="19"/>
        <end position="928"/>
    </location>
</feature>
<comment type="pathway">
    <text evidence="3">Protein modification; protein ubiquitination.</text>
</comment>
<feature type="compositionally biased region" description="Low complexity" evidence="17">
    <location>
        <begin position="626"/>
        <end position="637"/>
    </location>
</feature>
<evidence type="ECO:0000256" key="3">
    <source>
        <dbReference type="ARBA" id="ARBA00004906"/>
    </source>
</evidence>
<keyword evidence="10" id="KW-0479">Metal-binding</keyword>
<keyword evidence="15 18" id="KW-1133">Transmembrane helix</keyword>
<evidence type="ECO:0000256" key="14">
    <source>
        <dbReference type="ARBA" id="ARBA00022833"/>
    </source>
</evidence>
<keyword evidence="11 19" id="KW-0732">Signal</keyword>
<evidence type="ECO:0000256" key="8">
    <source>
        <dbReference type="ARBA" id="ARBA00022687"/>
    </source>
</evidence>
<dbReference type="OrthoDB" id="8062037at2759"/>
<gene>
    <name evidence="20" type="ORF">OFUS_LOCUS24268</name>
</gene>
<evidence type="ECO:0000256" key="16">
    <source>
        <dbReference type="ARBA" id="ARBA00023136"/>
    </source>
</evidence>
<dbReference type="SUPFAM" id="SSF57850">
    <property type="entry name" value="RING/U-box"/>
    <property type="match status" value="1"/>
</dbReference>
<feature type="compositionally biased region" description="Polar residues" evidence="17">
    <location>
        <begin position="346"/>
        <end position="356"/>
    </location>
</feature>
<evidence type="ECO:0000256" key="15">
    <source>
        <dbReference type="ARBA" id="ARBA00022989"/>
    </source>
</evidence>
<feature type="compositionally biased region" description="Polar residues" evidence="17">
    <location>
        <begin position="804"/>
        <end position="815"/>
    </location>
</feature>
<comment type="similarity">
    <text evidence="4">Belongs to the ZNRF3 family.</text>
</comment>
<dbReference type="GO" id="GO:0008270">
    <property type="term" value="F:zinc ion binding"/>
    <property type="evidence" value="ECO:0007669"/>
    <property type="project" value="UniProtKB-KW"/>
</dbReference>
<dbReference type="GO" id="GO:0016567">
    <property type="term" value="P:protein ubiquitination"/>
    <property type="evidence" value="ECO:0007669"/>
    <property type="project" value="UniProtKB-UniPathway"/>
</dbReference>
<dbReference type="UniPathway" id="UPA00143"/>
<evidence type="ECO:0000256" key="7">
    <source>
        <dbReference type="ARBA" id="ARBA00022679"/>
    </source>
</evidence>
<dbReference type="EC" id="2.3.2.27" evidence="5"/>
<evidence type="ECO:0000313" key="20">
    <source>
        <dbReference type="EMBL" id="CAH1800376.1"/>
    </source>
</evidence>
<dbReference type="InterPro" id="IPR013083">
    <property type="entry name" value="Znf_RING/FYVE/PHD"/>
</dbReference>
<evidence type="ECO:0000256" key="4">
    <source>
        <dbReference type="ARBA" id="ARBA00008759"/>
    </source>
</evidence>
<dbReference type="InterPro" id="IPR040700">
    <property type="entry name" value="ZNRF-3_ecto"/>
</dbReference>
<dbReference type="GO" id="GO:0030178">
    <property type="term" value="P:negative regulation of Wnt signaling pathway"/>
    <property type="evidence" value="ECO:0007669"/>
    <property type="project" value="UniProtKB-ARBA"/>
</dbReference>
<keyword evidence="13" id="KW-0833">Ubl conjugation pathway</keyword>
<evidence type="ECO:0000256" key="6">
    <source>
        <dbReference type="ARBA" id="ARBA00022475"/>
    </source>
</evidence>
<evidence type="ECO:0000256" key="18">
    <source>
        <dbReference type="SAM" id="Phobius"/>
    </source>
</evidence>
<feature type="region of interest" description="Disordered" evidence="17">
    <location>
        <begin position="616"/>
        <end position="637"/>
    </location>
</feature>
<organism evidence="20 21">
    <name type="scientific">Owenia fusiformis</name>
    <name type="common">Polychaete worm</name>
    <dbReference type="NCBI Taxonomy" id="6347"/>
    <lineage>
        <taxon>Eukaryota</taxon>
        <taxon>Metazoa</taxon>
        <taxon>Spiralia</taxon>
        <taxon>Lophotrochozoa</taxon>
        <taxon>Annelida</taxon>
        <taxon>Polychaeta</taxon>
        <taxon>Sedentaria</taxon>
        <taxon>Canalipalpata</taxon>
        <taxon>Sabellida</taxon>
        <taxon>Oweniida</taxon>
        <taxon>Oweniidae</taxon>
        <taxon>Owenia</taxon>
    </lineage>
</organism>
<dbReference type="GO" id="GO:0016055">
    <property type="term" value="P:Wnt signaling pathway"/>
    <property type="evidence" value="ECO:0007669"/>
    <property type="project" value="UniProtKB-KW"/>
</dbReference>
<evidence type="ECO:0000256" key="2">
    <source>
        <dbReference type="ARBA" id="ARBA00004251"/>
    </source>
</evidence>
<feature type="compositionally biased region" description="Pro residues" evidence="17">
    <location>
        <begin position="487"/>
        <end position="500"/>
    </location>
</feature>
<evidence type="ECO:0000256" key="19">
    <source>
        <dbReference type="SAM" id="SignalP"/>
    </source>
</evidence>
<dbReference type="InterPro" id="IPR001841">
    <property type="entry name" value="Znf_RING"/>
</dbReference>
<evidence type="ECO:0000313" key="21">
    <source>
        <dbReference type="Proteomes" id="UP000749559"/>
    </source>
</evidence>
<evidence type="ECO:0000256" key="1">
    <source>
        <dbReference type="ARBA" id="ARBA00000900"/>
    </source>
</evidence>
<feature type="compositionally biased region" description="Polar residues" evidence="17">
    <location>
        <begin position="501"/>
        <end position="517"/>
    </location>
</feature>
<evidence type="ECO:0000256" key="12">
    <source>
        <dbReference type="ARBA" id="ARBA00022771"/>
    </source>
</evidence>
<evidence type="ECO:0000256" key="17">
    <source>
        <dbReference type="SAM" id="MobiDB-lite"/>
    </source>
</evidence>
<keyword evidence="21" id="KW-1185">Reference proteome</keyword>
<dbReference type="GO" id="GO:0061630">
    <property type="term" value="F:ubiquitin protein ligase activity"/>
    <property type="evidence" value="ECO:0007669"/>
    <property type="project" value="UniProtKB-EC"/>
</dbReference>
<evidence type="ECO:0000256" key="13">
    <source>
        <dbReference type="ARBA" id="ARBA00022786"/>
    </source>
</evidence>
<dbReference type="PROSITE" id="PS50089">
    <property type="entry name" value="ZF_RING_2"/>
    <property type="match status" value="1"/>
</dbReference>
<dbReference type="Proteomes" id="UP000749559">
    <property type="component" value="Unassembled WGS sequence"/>
</dbReference>
<comment type="subcellular location">
    <subcellularLocation>
        <location evidence="2">Cell membrane</location>
        <topology evidence="2">Single-pass type I membrane protein</topology>
    </subcellularLocation>
</comment>
<dbReference type="EMBL" id="CAIIXF020000012">
    <property type="protein sequence ID" value="CAH1800376.1"/>
    <property type="molecule type" value="Genomic_DNA"/>
</dbReference>
<keyword evidence="8" id="KW-0879">Wnt signaling pathway</keyword>
<evidence type="ECO:0000256" key="11">
    <source>
        <dbReference type="ARBA" id="ARBA00022729"/>
    </source>
</evidence>
<dbReference type="FunFam" id="3.30.40.10:FF:000009">
    <property type="entry name" value="E3 ubiquitin-protein ligase RNF130"/>
    <property type="match status" value="1"/>
</dbReference>
<feature type="signal peptide" evidence="19">
    <location>
        <begin position="1"/>
        <end position="18"/>
    </location>
</feature>
<evidence type="ECO:0000256" key="10">
    <source>
        <dbReference type="ARBA" id="ARBA00022723"/>
    </source>
</evidence>